<keyword evidence="2" id="KW-0812">Transmembrane</keyword>
<sequence length="115" mass="12677">KPLPQEGAGSIARLLGGTVAVILLLGVALAVFFLCHRQQKDQLGTDDDGTDQPPSQKPEPPPNRQSYLGPEDIQILQLEAERQRQEEELQKLSLQPPYCDLGVSPSYYPLVRATE</sequence>
<keyword evidence="4" id="KW-1185">Reference proteome</keyword>
<evidence type="ECO:0000256" key="2">
    <source>
        <dbReference type="SAM" id="Phobius"/>
    </source>
</evidence>
<evidence type="ECO:0000313" key="4">
    <source>
        <dbReference type="Proteomes" id="UP000005225"/>
    </source>
</evidence>
<reference evidence="3" key="2">
    <citation type="submission" date="2025-08" db="UniProtKB">
        <authorList>
            <consortium name="Ensembl"/>
        </authorList>
    </citation>
    <scope>IDENTIFICATION</scope>
</reference>
<feature type="region of interest" description="Disordered" evidence="1">
    <location>
        <begin position="42"/>
        <end position="69"/>
    </location>
</feature>
<name>H0XJR5_OTOGA</name>
<dbReference type="Ensembl" id="ENSOGAT00000033539.1">
    <property type="protein sequence ID" value="ENSOGAP00000016355.1"/>
    <property type="gene ID" value="ENSOGAG00000032505.1"/>
</dbReference>
<evidence type="ECO:0000313" key="3">
    <source>
        <dbReference type="Ensembl" id="ENSOGAP00000016355.1"/>
    </source>
</evidence>
<dbReference type="HOGENOM" id="CLU_2020366_0_0_1"/>
<dbReference type="Proteomes" id="UP000005225">
    <property type="component" value="Unassembled WGS sequence"/>
</dbReference>
<keyword evidence="2" id="KW-1133">Transmembrane helix</keyword>
<dbReference type="eggNOG" id="ENOG502S4P9">
    <property type="taxonomic scope" value="Eukaryota"/>
</dbReference>
<reference evidence="4" key="1">
    <citation type="submission" date="2011-03" db="EMBL/GenBank/DDBJ databases">
        <title>Version 3 of the genome sequence of Otolemur garnettii (Bushbaby).</title>
        <authorList>
            <consortium name="The Broad Institute Genome Sequencing Platform"/>
            <person name="Di Palma F."/>
            <person name="Johnson J."/>
            <person name="Lander E.S."/>
            <person name="Lindblad-Toh K."/>
            <person name="Jaffe D.B."/>
            <person name="Gnerre S."/>
            <person name="MacCallum I."/>
            <person name="Przybylski D."/>
            <person name="Ribeiro F.J."/>
            <person name="Burton J.N."/>
            <person name="Walker B.J."/>
            <person name="Sharpe T."/>
            <person name="Hall G."/>
        </authorList>
    </citation>
    <scope>NUCLEOTIDE SEQUENCE [LARGE SCALE GENOMIC DNA]</scope>
</reference>
<accession>H0XJR5</accession>
<proteinExistence type="predicted"/>
<evidence type="ECO:0000256" key="1">
    <source>
        <dbReference type="SAM" id="MobiDB-lite"/>
    </source>
</evidence>
<dbReference type="EMBL" id="AAQR03130771">
    <property type="status" value="NOT_ANNOTATED_CDS"/>
    <property type="molecule type" value="Genomic_DNA"/>
</dbReference>
<dbReference type="STRING" id="30611.ENSOGAP00000016355"/>
<protein>
    <submittedName>
        <fullName evidence="3">Uncharacterized protein</fullName>
    </submittedName>
</protein>
<dbReference type="GeneTree" id="ENSGT00420000030019"/>
<keyword evidence="2" id="KW-0472">Membrane</keyword>
<dbReference type="AlphaFoldDB" id="H0XJR5"/>
<feature type="transmembrane region" description="Helical" evidence="2">
    <location>
        <begin position="12"/>
        <end position="35"/>
    </location>
</feature>
<dbReference type="OMA" id="RQPQQED"/>
<organism evidence="3 4">
    <name type="scientific">Otolemur garnettii</name>
    <name type="common">Small-eared galago</name>
    <name type="synonym">Garnett's greater bushbaby</name>
    <dbReference type="NCBI Taxonomy" id="30611"/>
    <lineage>
        <taxon>Eukaryota</taxon>
        <taxon>Metazoa</taxon>
        <taxon>Chordata</taxon>
        <taxon>Craniata</taxon>
        <taxon>Vertebrata</taxon>
        <taxon>Euteleostomi</taxon>
        <taxon>Mammalia</taxon>
        <taxon>Eutheria</taxon>
        <taxon>Euarchontoglires</taxon>
        <taxon>Primates</taxon>
        <taxon>Strepsirrhini</taxon>
        <taxon>Lorisiformes</taxon>
        <taxon>Galagidae</taxon>
        <taxon>Otolemur</taxon>
    </lineage>
</organism>
<reference evidence="3" key="3">
    <citation type="submission" date="2025-09" db="UniProtKB">
        <authorList>
            <consortium name="Ensembl"/>
        </authorList>
    </citation>
    <scope>IDENTIFICATION</scope>
</reference>
<dbReference type="InParanoid" id="H0XJR5"/>